<dbReference type="RefSeq" id="WP_118934103.1">
    <property type="nucleotide sequence ID" value="NZ_CP061008.1"/>
</dbReference>
<dbReference type="Pfam" id="PF06429">
    <property type="entry name" value="Flg_bbr_C"/>
    <property type="match status" value="1"/>
</dbReference>
<dbReference type="InterPro" id="IPR037058">
    <property type="entry name" value="Falgellar_hook_FlgE_sf"/>
</dbReference>
<dbReference type="Proteomes" id="UP000285324">
    <property type="component" value="Unassembled WGS sequence"/>
</dbReference>
<keyword evidence="10" id="KW-0969">Cilium</keyword>
<dbReference type="GO" id="GO:0071978">
    <property type="term" value="P:bacterial-type flagellum-dependent swarming motility"/>
    <property type="evidence" value="ECO:0007669"/>
    <property type="project" value="TreeGrafter"/>
</dbReference>
<dbReference type="GO" id="GO:0005829">
    <property type="term" value="C:cytosol"/>
    <property type="evidence" value="ECO:0007669"/>
    <property type="project" value="TreeGrafter"/>
</dbReference>
<dbReference type="PANTHER" id="PTHR30435:SF1">
    <property type="entry name" value="FLAGELLAR HOOK PROTEIN FLGE"/>
    <property type="match status" value="1"/>
</dbReference>
<keyword evidence="10" id="KW-0282">Flagellum</keyword>
<dbReference type="NCBIfam" id="TIGR03506">
    <property type="entry name" value="FlgEFG_subfam"/>
    <property type="match status" value="2"/>
</dbReference>
<reference evidence="10 11" key="1">
    <citation type="submission" date="2018-08" db="EMBL/GenBank/DDBJ databases">
        <title>Achromobacter xylosoxidans Genome sequencing and assembly.</title>
        <authorList>
            <person name="Wang R."/>
            <person name="Rensing C."/>
            <person name="Li Y."/>
        </authorList>
    </citation>
    <scope>NUCLEOTIDE SEQUENCE [LARGE SCALE GENOMIC DNA]</scope>
    <source>
        <strain evidence="10 11">GD003A</strain>
    </source>
</reference>
<dbReference type="Pfam" id="PF00460">
    <property type="entry name" value="Flg_bb_rod"/>
    <property type="match status" value="1"/>
</dbReference>
<feature type="domain" description="Flagellar hook protein FlgE/F/G-like D1" evidence="9">
    <location>
        <begin position="76"/>
        <end position="136"/>
    </location>
</feature>
<evidence type="ECO:0000256" key="1">
    <source>
        <dbReference type="ARBA" id="ARBA00004117"/>
    </source>
</evidence>
<dbReference type="Pfam" id="PF07559">
    <property type="entry name" value="FlgE_D2"/>
    <property type="match status" value="1"/>
</dbReference>
<dbReference type="InterPro" id="IPR001444">
    <property type="entry name" value="Flag_bb_rod_N"/>
</dbReference>
<keyword evidence="4 5" id="KW-0975">Bacterial flagellum</keyword>
<evidence type="ECO:0000259" key="7">
    <source>
        <dbReference type="Pfam" id="PF06429"/>
    </source>
</evidence>
<dbReference type="GO" id="GO:0009424">
    <property type="term" value="C:bacterial-type flagellum hook"/>
    <property type="evidence" value="ECO:0007669"/>
    <property type="project" value="TreeGrafter"/>
</dbReference>
<accession>A0A424W671</accession>
<protein>
    <recommendedName>
        <fullName evidence="3 5">Flagellar hook protein FlgE</fullName>
    </recommendedName>
</protein>
<sequence>MGFGQGLSGLNAAAQNLDVIGNNIANSGTVGFKSSTASFADVYASSRVGLGVKVAGISQRFTVGAVNGGGGEYDIAIDGAKGMFRVTDQSGAVMYTRNGEFMVDKNNFIVNAQGYRMTGYPAGAIGANPVELQLPTANVAPKATSTGTTVANLDANAKVIYEVDTQTKAPVPGTVTLGAAPGTVYSFTRDATGVATLVDTVPPGGGLPPAGTFTNGADSVTVSATGVVTGDLSKMASFTEYVAAVVETGKPFDPKLSSTYTNASPMTVFDSLGNSHQVMQYFVKRPADAAGNSIYDVYYTMDGQAMAPTTEAAGVWGNPQKFTFNKAGVMTSAPVVNLSFAAPGGGATPADPINIAMNYAGTTQYGSAYKLVAKPDGYTSGEFSGINISADGSLVASYTNGETQVVGTIVLADFSNLQGLQPVGNNAWTETAASGQPILGQPGTNGLSRVVGQATEASNVDMSKELVNMIIAQRTYQANSQTIKTQDEIMQVLMSLK</sequence>
<comment type="function">
    <text evidence="5">A flexible structure which links the flagellar filament to the drive apparatus in the basal body.</text>
</comment>
<feature type="domain" description="Flagellar basal-body/hook protein C-terminal" evidence="7">
    <location>
        <begin position="453"/>
        <end position="496"/>
    </location>
</feature>
<feature type="domain" description="Flagellar basal body rod protein N-terminal" evidence="6">
    <location>
        <begin position="6"/>
        <end position="33"/>
    </location>
</feature>
<evidence type="ECO:0000256" key="2">
    <source>
        <dbReference type="ARBA" id="ARBA00009677"/>
    </source>
</evidence>
<proteinExistence type="inferred from homology"/>
<dbReference type="Gene3D" id="2.60.98.20">
    <property type="entry name" value="Flagellar hook protein FlgE"/>
    <property type="match status" value="1"/>
</dbReference>
<dbReference type="InterPro" id="IPR010930">
    <property type="entry name" value="Flg_bb/hook_C_dom"/>
</dbReference>
<dbReference type="GO" id="GO:0009425">
    <property type="term" value="C:bacterial-type flagellum basal body"/>
    <property type="evidence" value="ECO:0007669"/>
    <property type="project" value="UniProtKB-SubCell"/>
</dbReference>
<dbReference type="SUPFAM" id="SSF117143">
    <property type="entry name" value="Flagellar hook protein flgE"/>
    <property type="match status" value="1"/>
</dbReference>
<comment type="caution">
    <text evidence="10">The sequence shown here is derived from an EMBL/GenBank/DDBJ whole genome shotgun (WGS) entry which is preliminary data.</text>
</comment>
<dbReference type="InterPro" id="IPR020013">
    <property type="entry name" value="Flagellar_FlgE/F/G"/>
</dbReference>
<dbReference type="Pfam" id="PF22692">
    <property type="entry name" value="LlgE_F_G_D1"/>
    <property type="match status" value="1"/>
</dbReference>
<gene>
    <name evidence="10" type="ORF">DY367_26345</name>
</gene>
<dbReference type="EMBL" id="QVXO01000056">
    <property type="protein sequence ID" value="RPJ88750.1"/>
    <property type="molecule type" value="Genomic_DNA"/>
</dbReference>
<dbReference type="InterPro" id="IPR037925">
    <property type="entry name" value="FlgE/F/G-like"/>
</dbReference>
<evidence type="ECO:0000256" key="3">
    <source>
        <dbReference type="ARBA" id="ARBA00019015"/>
    </source>
</evidence>
<dbReference type="AlphaFoldDB" id="A0A424W671"/>
<dbReference type="InterPro" id="IPR011491">
    <property type="entry name" value="FlgE_D2"/>
</dbReference>
<evidence type="ECO:0000259" key="8">
    <source>
        <dbReference type="Pfam" id="PF07559"/>
    </source>
</evidence>
<evidence type="ECO:0000256" key="4">
    <source>
        <dbReference type="ARBA" id="ARBA00023143"/>
    </source>
</evidence>
<comment type="subcellular location">
    <subcellularLocation>
        <location evidence="1 5">Bacterial flagellum basal body</location>
    </subcellularLocation>
</comment>
<evidence type="ECO:0000256" key="5">
    <source>
        <dbReference type="RuleBase" id="RU362116"/>
    </source>
</evidence>
<evidence type="ECO:0000313" key="11">
    <source>
        <dbReference type="Proteomes" id="UP000285324"/>
    </source>
</evidence>
<organism evidence="10 11">
    <name type="scientific">Alcaligenes xylosoxydans xylosoxydans</name>
    <name type="common">Achromobacter xylosoxidans</name>
    <dbReference type="NCBI Taxonomy" id="85698"/>
    <lineage>
        <taxon>Bacteria</taxon>
        <taxon>Pseudomonadati</taxon>
        <taxon>Pseudomonadota</taxon>
        <taxon>Betaproteobacteria</taxon>
        <taxon>Burkholderiales</taxon>
        <taxon>Alcaligenaceae</taxon>
        <taxon>Achromobacter</taxon>
    </lineage>
</organism>
<feature type="domain" description="Flagellar hook protein FlgE D2" evidence="8">
    <location>
        <begin position="248"/>
        <end position="378"/>
    </location>
</feature>
<evidence type="ECO:0000259" key="9">
    <source>
        <dbReference type="Pfam" id="PF22692"/>
    </source>
</evidence>
<dbReference type="OrthoDB" id="8578401at2"/>
<name>A0A424W671_ALCXX</name>
<dbReference type="InterPro" id="IPR053967">
    <property type="entry name" value="LlgE_F_G-like_D1"/>
</dbReference>
<keyword evidence="10" id="KW-0966">Cell projection</keyword>
<evidence type="ECO:0000313" key="10">
    <source>
        <dbReference type="EMBL" id="RPJ88750.1"/>
    </source>
</evidence>
<comment type="similarity">
    <text evidence="2 5">Belongs to the flagella basal body rod proteins family.</text>
</comment>
<evidence type="ECO:0000259" key="6">
    <source>
        <dbReference type="Pfam" id="PF00460"/>
    </source>
</evidence>
<dbReference type="PANTHER" id="PTHR30435">
    <property type="entry name" value="FLAGELLAR PROTEIN"/>
    <property type="match status" value="1"/>
</dbReference>